<evidence type="ECO:0000256" key="4">
    <source>
        <dbReference type="ARBA" id="ARBA00022741"/>
    </source>
</evidence>
<dbReference type="GO" id="GO:0004830">
    <property type="term" value="F:tryptophan-tRNA ligase activity"/>
    <property type="evidence" value="ECO:0007669"/>
    <property type="project" value="UniProtKB-EC"/>
</dbReference>
<dbReference type="Pfam" id="PF00579">
    <property type="entry name" value="tRNA-synt_1b"/>
    <property type="match status" value="1"/>
</dbReference>
<dbReference type="EC" id="6.1.1.2" evidence="2"/>
<name>A0A3B0X8E9_9ZZZZ</name>
<dbReference type="PANTHER" id="PTHR43766">
    <property type="entry name" value="TRYPTOPHAN--TRNA LIGASE, MITOCHONDRIAL"/>
    <property type="match status" value="1"/>
</dbReference>
<keyword evidence="5" id="KW-0067">ATP-binding</keyword>
<keyword evidence="4" id="KW-0547">Nucleotide-binding</keyword>
<sequence length="146" mass="16327">PASKMPGLDGQKMSKSYRNTISLREDPDDIARKLRTMPTDTNRVRRTDPGDPALCPVWQLHHVYSDDETKEWVKQGCTTAGIGCVECKQPVIDAVIAELKPMRERAKDYLDDPSAVQAIIDEGCEAARDVARDTLDEVRKVMGLSR</sequence>
<dbReference type="GO" id="GO:0006436">
    <property type="term" value="P:tryptophanyl-tRNA aminoacylation"/>
    <property type="evidence" value="ECO:0007669"/>
    <property type="project" value="TreeGrafter"/>
</dbReference>
<accession>A0A3B0X8E9</accession>
<dbReference type="InterPro" id="IPR050203">
    <property type="entry name" value="Trp-tRNA_synthetase"/>
</dbReference>
<evidence type="ECO:0000256" key="1">
    <source>
        <dbReference type="ARBA" id="ARBA00005594"/>
    </source>
</evidence>
<feature type="non-terminal residue" evidence="10">
    <location>
        <position position="1"/>
    </location>
</feature>
<dbReference type="PANTHER" id="PTHR43766:SF1">
    <property type="entry name" value="TRYPTOPHAN--TRNA LIGASE, MITOCHONDRIAL"/>
    <property type="match status" value="1"/>
</dbReference>
<evidence type="ECO:0000256" key="8">
    <source>
        <dbReference type="ARBA" id="ARBA00049929"/>
    </source>
</evidence>
<protein>
    <recommendedName>
        <fullName evidence="2">tryptophan--tRNA ligase</fullName>
        <ecNumber evidence="2">6.1.1.2</ecNumber>
    </recommendedName>
</protein>
<gene>
    <name evidence="10" type="ORF">MNBD_GAMMA11-547</name>
</gene>
<dbReference type="EMBL" id="UOFG01000070">
    <property type="protein sequence ID" value="VAW59207.1"/>
    <property type="molecule type" value="Genomic_DNA"/>
</dbReference>
<proteinExistence type="inferred from homology"/>
<comment type="similarity">
    <text evidence="1">Belongs to the class-I aminoacyl-tRNA synthetase family.</text>
</comment>
<dbReference type="GO" id="GO:0005524">
    <property type="term" value="F:ATP binding"/>
    <property type="evidence" value="ECO:0007669"/>
    <property type="project" value="UniProtKB-KW"/>
</dbReference>
<comment type="catalytic activity">
    <reaction evidence="8">
        <text>tRNA(Trp) + L-tryptophan + ATP = L-tryptophyl-tRNA(Trp) + AMP + diphosphate + H(+)</text>
        <dbReference type="Rhea" id="RHEA:24080"/>
        <dbReference type="Rhea" id="RHEA-COMP:9671"/>
        <dbReference type="Rhea" id="RHEA-COMP:9705"/>
        <dbReference type="ChEBI" id="CHEBI:15378"/>
        <dbReference type="ChEBI" id="CHEBI:30616"/>
        <dbReference type="ChEBI" id="CHEBI:33019"/>
        <dbReference type="ChEBI" id="CHEBI:57912"/>
        <dbReference type="ChEBI" id="CHEBI:78442"/>
        <dbReference type="ChEBI" id="CHEBI:78535"/>
        <dbReference type="ChEBI" id="CHEBI:456215"/>
        <dbReference type="EC" id="6.1.1.2"/>
    </reaction>
</comment>
<evidence type="ECO:0000256" key="7">
    <source>
        <dbReference type="ARBA" id="ARBA00023146"/>
    </source>
</evidence>
<feature type="region of interest" description="Disordered" evidence="9">
    <location>
        <begin position="1"/>
        <end position="20"/>
    </location>
</feature>
<dbReference type="SUPFAM" id="SSF52374">
    <property type="entry name" value="Nucleotidylyl transferase"/>
    <property type="match status" value="1"/>
</dbReference>
<dbReference type="FunFam" id="1.10.240.10:FF:000005">
    <property type="entry name" value="Tryptophan--tRNA ligase"/>
    <property type="match status" value="1"/>
</dbReference>
<keyword evidence="6" id="KW-0648">Protein biosynthesis</keyword>
<evidence type="ECO:0000256" key="9">
    <source>
        <dbReference type="SAM" id="MobiDB-lite"/>
    </source>
</evidence>
<evidence type="ECO:0000256" key="5">
    <source>
        <dbReference type="ARBA" id="ARBA00022840"/>
    </source>
</evidence>
<dbReference type="Gene3D" id="1.10.240.10">
    <property type="entry name" value="Tyrosyl-Transfer RNA Synthetase"/>
    <property type="match status" value="1"/>
</dbReference>
<reference evidence="10" key="1">
    <citation type="submission" date="2018-06" db="EMBL/GenBank/DDBJ databases">
        <authorList>
            <person name="Zhirakovskaya E."/>
        </authorList>
    </citation>
    <scope>NUCLEOTIDE SEQUENCE</scope>
</reference>
<dbReference type="AlphaFoldDB" id="A0A3B0X8E9"/>
<organism evidence="10">
    <name type="scientific">hydrothermal vent metagenome</name>
    <dbReference type="NCBI Taxonomy" id="652676"/>
    <lineage>
        <taxon>unclassified sequences</taxon>
        <taxon>metagenomes</taxon>
        <taxon>ecological metagenomes</taxon>
    </lineage>
</organism>
<evidence type="ECO:0000256" key="6">
    <source>
        <dbReference type="ARBA" id="ARBA00022917"/>
    </source>
</evidence>
<dbReference type="InterPro" id="IPR002305">
    <property type="entry name" value="aa-tRNA-synth_Ic"/>
</dbReference>
<keyword evidence="7 10" id="KW-0030">Aminoacyl-tRNA synthetase</keyword>
<evidence type="ECO:0000256" key="2">
    <source>
        <dbReference type="ARBA" id="ARBA00013161"/>
    </source>
</evidence>
<keyword evidence="3 10" id="KW-0436">Ligase</keyword>
<dbReference type="GO" id="GO:0005829">
    <property type="term" value="C:cytosol"/>
    <property type="evidence" value="ECO:0007669"/>
    <property type="project" value="TreeGrafter"/>
</dbReference>
<evidence type="ECO:0000313" key="10">
    <source>
        <dbReference type="EMBL" id="VAW59207.1"/>
    </source>
</evidence>
<evidence type="ECO:0000256" key="3">
    <source>
        <dbReference type="ARBA" id="ARBA00022598"/>
    </source>
</evidence>